<keyword evidence="2" id="KW-1185">Reference proteome</keyword>
<dbReference type="InterPro" id="IPR003774">
    <property type="entry name" value="AlgH-like"/>
</dbReference>
<sequence length="203" mass="22080">MVHSEQHLGLERNRLYFGGDVGKRRDDGLDVVNFMHGRDDCEGIEVIKGVKLGGLPDALALVAQGKADPSEFKFFVRFCGWGPGQLAREVKLGAWYAAACDVGTVLDQYTDESQPAALWTEVLARMGGKYKTLAENSLCASAVGPRQLARKVKLGAWSAAACDMGTVLNQYTDESQPAALWTEVLARMGGKYKALAEMWGGHR</sequence>
<comment type="caution">
    <text evidence="1">The sequence shown here is derived from an EMBL/GenBank/DDBJ whole genome shotgun (WGS) entry which is preliminary data.</text>
</comment>
<reference evidence="1" key="1">
    <citation type="submission" date="2021-02" db="EMBL/GenBank/DDBJ databases">
        <title>First Annotated Genome of the Yellow-green Alga Tribonema minus.</title>
        <authorList>
            <person name="Mahan K.M."/>
        </authorList>
    </citation>
    <scope>NUCLEOTIDE SEQUENCE</scope>
    <source>
        <strain evidence="1">UTEX B ZZ1240</strain>
    </source>
</reference>
<gene>
    <name evidence="1" type="ORF">JKP88DRAFT_354682</name>
</gene>
<proteinExistence type="predicted"/>
<dbReference type="Proteomes" id="UP000664859">
    <property type="component" value="Unassembled WGS sequence"/>
</dbReference>
<dbReference type="Gene3D" id="3.40.1740.10">
    <property type="entry name" value="VC0467-like"/>
    <property type="match status" value="2"/>
</dbReference>
<dbReference type="Pfam" id="PF02622">
    <property type="entry name" value="DUF179"/>
    <property type="match status" value="1"/>
</dbReference>
<dbReference type="OrthoDB" id="272750at2759"/>
<dbReference type="PANTHER" id="PTHR31984:SF17">
    <property type="entry name" value="TRANSCRIPTIONAL REGULATOR"/>
    <property type="match status" value="1"/>
</dbReference>
<dbReference type="AlphaFoldDB" id="A0A836CDX0"/>
<evidence type="ECO:0000313" key="1">
    <source>
        <dbReference type="EMBL" id="KAG5181553.1"/>
    </source>
</evidence>
<dbReference type="SUPFAM" id="SSF143456">
    <property type="entry name" value="VC0467-like"/>
    <property type="match status" value="1"/>
</dbReference>
<dbReference type="EMBL" id="JAFCMP010000317">
    <property type="protein sequence ID" value="KAG5181553.1"/>
    <property type="molecule type" value="Genomic_DNA"/>
</dbReference>
<accession>A0A836CDX0</accession>
<organism evidence="1 2">
    <name type="scientific">Tribonema minus</name>
    <dbReference type="NCBI Taxonomy" id="303371"/>
    <lineage>
        <taxon>Eukaryota</taxon>
        <taxon>Sar</taxon>
        <taxon>Stramenopiles</taxon>
        <taxon>Ochrophyta</taxon>
        <taxon>PX clade</taxon>
        <taxon>Xanthophyceae</taxon>
        <taxon>Tribonematales</taxon>
        <taxon>Tribonemataceae</taxon>
        <taxon>Tribonema</taxon>
    </lineage>
</organism>
<dbReference type="PANTHER" id="PTHR31984">
    <property type="entry name" value="TRANSPORTER, PUTATIVE (DUF179)-RELATED"/>
    <property type="match status" value="1"/>
</dbReference>
<name>A0A836CDX0_9STRA</name>
<evidence type="ECO:0000313" key="2">
    <source>
        <dbReference type="Proteomes" id="UP000664859"/>
    </source>
</evidence>
<protein>
    <submittedName>
        <fullName evidence="1">Uncharacterized protein</fullName>
    </submittedName>
</protein>